<evidence type="ECO:0000256" key="10">
    <source>
        <dbReference type="ARBA" id="ARBA00032441"/>
    </source>
</evidence>
<dbReference type="EMBL" id="PFQS01000096">
    <property type="protein sequence ID" value="PJC68419.1"/>
    <property type="molecule type" value="Genomic_DNA"/>
</dbReference>
<evidence type="ECO:0000256" key="2">
    <source>
        <dbReference type="ARBA" id="ARBA00007599"/>
    </source>
</evidence>
<keyword evidence="9" id="KW-0460">Magnesium</keyword>
<reference evidence="12" key="1">
    <citation type="submission" date="2017-09" db="EMBL/GenBank/DDBJ databases">
        <title>Depth-based differentiation of microbial function through sediment-hosted aquifers and enrichment of novel symbionts in the deep terrestrial subsurface.</title>
        <authorList>
            <person name="Probst A.J."/>
            <person name="Ladd B."/>
            <person name="Jarett J.K."/>
            <person name="Geller-Mcgrath D.E."/>
            <person name="Sieber C.M.K."/>
            <person name="Emerson J.B."/>
            <person name="Anantharaman K."/>
            <person name="Thomas B.C."/>
            <person name="Malmstrom R."/>
            <person name="Stieglmeier M."/>
            <person name="Klingl A."/>
            <person name="Woyke T."/>
            <person name="Ryan C.M."/>
            <person name="Banfield J.F."/>
        </authorList>
    </citation>
    <scope>NUCLEOTIDE SEQUENCE [LARGE SCALE GENOMIC DNA]</scope>
</reference>
<keyword evidence="11" id="KW-0808">Transferase</keyword>
<comment type="subcellular location">
    <subcellularLocation>
        <location evidence="1">Cytoplasm</location>
    </subcellularLocation>
</comment>
<comment type="similarity">
    <text evidence="2">Belongs to the TsaE family.</text>
</comment>
<dbReference type="AlphaFoldDB" id="A0A2M8G669"/>
<keyword evidence="4" id="KW-0963">Cytoplasm</keyword>
<keyword evidence="8" id="KW-0067">ATP-binding</keyword>
<evidence type="ECO:0000313" key="11">
    <source>
        <dbReference type="EMBL" id="PJC68419.1"/>
    </source>
</evidence>
<dbReference type="GO" id="GO:0005737">
    <property type="term" value="C:cytoplasm"/>
    <property type="evidence" value="ECO:0007669"/>
    <property type="project" value="UniProtKB-SubCell"/>
</dbReference>
<evidence type="ECO:0000256" key="7">
    <source>
        <dbReference type="ARBA" id="ARBA00022741"/>
    </source>
</evidence>
<dbReference type="PANTHER" id="PTHR33540:SF2">
    <property type="entry name" value="TRNA THREONYLCARBAMOYLADENOSINE BIOSYNTHESIS PROTEIN TSAE"/>
    <property type="match status" value="1"/>
</dbReference>
<evidence type="ECO:0000313" key="12">
    <source>
        <dbReference type="Proteomes" id="UP000229438"/>
    </source>
</evidence>
<accession>A0A2M8G669</accession>
<organism evidence="11 12">
    <name type="scientific">candidate division WWE3 bacterium CG_4_8_14_3_um_filter_42_11</name>
    <dbReference type="NCBI Taxonomy" id="1975076"/>
    <lineage>
        <taxon>Bacteria</taxon>
        <taxon>Katanobacteria</taxon>
    </lineage>
</organism>
<proteinExistence type="inferred from homology"/>
<keyword evidence="5" id="KW-0819">tRNA processing</keyword>
<evidence type="ECO:0000256" key="9">
    <source>
        <dbReference type="ARBA" id="ARBA00022842"/>
    </source>
</evidence>
<keyword evidence="6" id="KW-0479">Metal-binding</keyword>
<protein>
    <recommendedName>
        <fullName evidence="3">tRNA threonylcarbamoyladenosine biosynthesis protein TsaE</fullName>
    </recommendedName>
    <alternativeName>
        <fullName evidence="10">t(6)A37 threonylcarbamoyladenosine biosynthesis protein TsaE</fullName>
    </alternativeName>
</protein>
<sequence>MINKFISKNEKETLFFAEKFAKKLKGGEVIGLTGDLGAGKTVFVKGLAKGLGIKENIQSPTFLLMKIYGAKAQTQRRKISKSADAKAQKIKFLAHIDAYRLKSGEDLIDIGVMDWLGKKDAITVIEWIENVPGIFDEKKIIKINIDFGEEKEEGILEI</sequence>
<dbReference type="InterPro" id="IPR003442">
    <property type="entry name" value="T6A_TsaE"/>
</dbReference>
<gene>
    <name evidence="11" type="ORF">CO015_04075</name>
</gene>
<evidence type="ECO:0000256" key="6">
    <source>
        <dbReference type="ARBA" id="ARBA00022723"/>
    </source>
</evidence>
<evidence type="ECO:0000256" key="3">
    <source>
        <dbReference type="ARBA" id="ARBA00019010"/>
    </source>
</evidence>
<comment type="caution">
    <text evidence="11">The sequence shown here is derived from an EMBL/GenBank/DDBJ whole genome shotgun (WGS) entry which is preliminary data.</text>
</comment>
<evidence type="ECO:0000256" key="8">
    <source>
        <dbReference type="ARBA" id="ARBA00022840"/>
    </source>
</evidence>
<keyword evidence="7" id="KW-0547">Nucleotide-binding</keyword>
<name>A0A2M8G669_UNCKA</name>
<dbReference type="GO" id="GO:0046872">
    <property type="term" value="F:metal ion binding"/>
    <property type="evidence" value="ECO:0007669"/>
    <property type="project" value="UniProtKB-KW"/>
</dbReference>
<dbReference type="Proteomes" id="UP000229438">
    <property type="component" value="Unassembled WGS sequence"/>
</dbReference>
<dbReference type="GO" id="GO:0002949">
    <property type="term" value="P:tRNA threonylcarbamoyladenosine modification"/>
    <property type="evidence" value="ECO:0007669"/>
    <property type="project" value="InterPro"/>
</dbReference>
<evidence type="ECO:0000256" key="1">
    <source>
        <dbReference type="ARBA" id="ARBA00004496"/>
    </source>
</evidence>
<dbReference type="GO" id="GO:0016740">
    <property type="term" value="F:transferase activity"/>
    <property type="evidence" value="ECO:0007669"/>
    <property type="project" value="UniProtKB-KW"/>
</dbReference>
<dbReference type="SUPFAM" id="SSF52540">
    <property type="entry name" value="P-loop containing nucleoside triphosphate hydrolases"/>
    <property type="match status" value="1"/>
</dbReference>
<dbReference type="PANTHER" id="PTHR33540">
    <property type="entry name" value="TRNA THREONYLCARBAMOYLADENOSINE BIOSYNTHESIS PROTEIN TSAE"/>
    <property type="match status" value="1"/>
</dbReference>
<dbReference type="NCBIfam" id="TIGR00150">
    <property type="entry name" value="T6A_YjeE"/>
    <property type="match status" value="1"/>
</dbReference>
<evidence type="ECO:0000256" key="5">
    <source>
        <dbReference type="ARBA" id="ARBA00022694"/>
    </source>
</evidence>
<evidence type="ECO:0000256" key="4">
    <source>
        <dbReference type="ARBA" id="ARBA00022490"/>
    </source>
</evidence>
<dbReference type="InterPro" id="IPR027417">
    <property type="entry name" value="P-loop_NTPase"/>
</dbReference>
<dbReference type="Pfam" id="PF02367">
    <property type="entry name" value="TsaE"/>
    <property type="match status" value="1"/>
</dbReference>
<dbReference type="Gene3D" id="3.40.50.300">
    <property type="entry name" value="P-loop containing nucleotide triphosphate hydrolases"/>
    <property type="match status" value="1"/>
</dbReference>
<dbReference type="GO" id="GO:0005524">
    <property type="term" value="F:ATP binding"/>
    <property type="evidence" value="ECO:0007669"/>
    <property type="project" value="UniProtKB-KW"/>
</dbReference>